<gene>
    <name evidence="1" type="ORF">QO231_08960</name>
</gene>
<keyword evidence="2" id="KW-1185">Reference proteome</keyword>
<protein>
    <recommendedName>
        <fullName evidence="3">ECF transporter S component</fullName>
    </recommendedName>
</protein>
<dbReference type="EMBL" id="JASMWN010000005">
    <property type="protein sequence ID" value="MDU9003983.1"/>
    <property type="molecule type" value="Genomic_DNA"/>
</dbReference>
<organism evidence="1 2">
    <name type="scientific">Sedimentitalea todarodis</name>
    <dbReference type="NCBI Taxonomy" id="1631240"/>
    <lineage>
        <taxon>Bacteria</taxon>
        <taxon>Pseudomonadati</taxon>
        <taxon>Pseudomonadota</taxon>
        <taxon>Alphaproteobacteria</taxon>
        <taxon>Rhodobacterales</taxon>
        <taxon>Paracoccaceae</taxon>
        <taxon>Sedimentitalea</taxon>
    </lineage>
</organism>
<evidence type="ECO:0000313" key="2">
    <source>
        <dbReference type="Proteomes" id="UP001255416"/>
    </source>
</evidence>
<reference evidence="2" key="1">
    <citation type="submission" date="2023-05" db="EMBL/GenBank/DDBJ databases">
        <title>Sedimentitalea sp. nov. JM2-8.</title>
        <authorList>
            <person name="Huang J."/>
        </authorList>
    </citation>
    <scope>NUCLEOTIDE SEQUENCE [LARGE SCALE GENOMIC DNA]</scope>
    <source>
        <strain evidence="2">KHS03</strain>
    </source>
</reference>
<accession>A0ABU3VCS8</accession>
<name>A0ABU3VCS8_9RHOB</name>
<dbReference type="RefSeq" id="WP_316775283.1">
    <property type="nucleotide sequence ID" value="NZ_JASMWN010000005.1"/>
</dbReference>
<evidence type="ECO:0008006" key="3">
    <source>
        <dbReference type="Google" id="ProtNLM"/>
    </source>
</evidence>
<proteinExistence type="predicted"/>
<comment type="caution">
    <text evidence="1">The sequence shown here is derived from an EMBL/GenBank/DDBJ whole genome shotgun (WGS) entry which is preliminary data.</text>
</comment>
<sequence length="66" mass="6736">MLPWRLILIIVAVGVSFLVPAALFSPDGKDAISGLAGLIPGFFGAMLGKQWPSLVAALATIAAFPG</sequence>
<dbReference type="Proteomes" id="UP001255416">
    <property type="component" value="Unassembled WGS sequence"/>
</dbReference>
<evidence type="ECO:0000313" key="1">
    <source>
        <dbReference type="EMBL" id="MDU9003983.1"/>
    </source>
</evidence>